<dbReference type="PANTHER" id="PTHR44757">
    <property type="entry name" value="DIGUANYLATE CYCLASE DGCP"/>
    <property type="match status" value="1"/>
</dbReference>
<dbReference type="Gene3D" id="3.30.70.270">
    <property type="match status" value="1"/>
</dbReference>
<keyword evidence="4" id="KW-1185">Reference proteome</keyword>
<keyword evidence="1" id="KW-0812">Transmembrane</keyword>
<dbReference type="SMART" id="SM00267">
    <property type="entry name" value="GGDEF"/>
    <property type="match status" value="1"/>
</dbReference>
<feature type="domain" description="GGDEF" evidence="2">
    <location>
        <begin position="272"/>
        <end position="406"/>
    </location>
</feature>
<keyword evidence="3" id="KW-0808">Transferase</keyword>
<proteinExistence type="predicted"/>
<dbReference type="SUPFAM" id="SSF55073">
    <property type="entry name" value="Nucleotide cyclase"/>
    <property type="match status" value="1"/>
</dbReference>
<dbReference type="RefSeq" id="WP_318797373.1">
    <property type="nucleotide sequence ID" value="NZ_JARUJP010000005.1"/>
</dbReference>
<dbReference type="InterPro" id="IPR000160">
    <property type="entry name" value="GGDEF_dom"/>
</dbReference>
<gene>
    <name evidence="3" type="ORF">P8V03_06465</name>
</gene>
<keyword evidence="1" id="KW-0472">Membrane</keyword>
<dbReference type="PROSITE" id="PS50887">
    <property type="entry name" value="GGDEF"/>
    <property type="match status" value="1"/>
</dbReference>
<feature type="transmembrane region" description="Helical" evidence="1">
    <location>
        <begin position="54"/>
        <end position="78"/>
    </location>
</feature>
<sequence>MKRKHGMSIRLRIITMSIAIMIIIASMFVFFLYISADDILRLIPNNEVLSKLLISVALSVVLCIVVSIIIIIIGSNYFARPISRLVKEVIKNKDKAGRLYLEKSGISEIDELTTALEDISGEVYDLAARLTEIFNLVDERIGCFEYNLNTGKTYLTDNIFNMLNIEHINGDNYISNDEWFDILGEKIFKSILQENNLTVEYKFNNSENSIWIKVKSIKNRENLLGIITNITDEVEERKKLEYDRDYDILTGLYNRRAFRRIVSDIIEKDPKSFGAMIFMDLDNLKYINDTYGHEIGDNYIQCTAKNISVFKEIGAVISRISGDEFAIYIHGFTDKESAFAQIKEIFYRESKRFQLPGGLEKEIKCSSGIAYYPIDGGNYDELIKHADFAMYQVKHSVKGGIKEFDRDSYQRVKI</sequence>
<comment type="caution">
    <text evidence="3">The sequence shown here is derived from an EMBL/GenBank/DDBJ whole genome shotgun (WGS) entry which is preliminary data.</text>
</comment>
<keyword evidence="1" id="KW-1133">Transmembrane helix</keyword>
<dbReference type="Proteomes" id="UP001281656">
    <property type="component" value="Unassembled WGS sequence"/>
</dbReference>
<feature type="transmembrane region" description="Helical" evidence="1">
    <location>
        <begin position="12"/>
        <end position="34"/>
    </location>
</feature>
<dbReference type="Pfam" id="PF00990">
    <property type="entry name" value="GGDEF"/>
    <property type="match status" value="1"/>
</dbReference>
<dbReference type="GO" id="GO:0052621">
    <property type="term" value="F:diguanylate cyclase activity"/>
    <property type="evidence" value="ECO:0007669"/>
    <property type="project" value="UniProtKB-EC"/>
</dbReference>
<name>A0ABU4JRN2_9CLOT</name>
<dbReference type="InterPro" id="IPR029787">
    <property type="entry name" value="Nucleotide_cyclase"/>
</dbReference>
<dbReference type="EMBL" id="JARUJP010000005">
    <property type="protein sequence ID" value="MDW8800794.1"/>
    <property type="molecule type" value="Genomic_DNA"/>
</dbReference>
<dbReference type="EC" id="2.7.7.65" evidence="3"/>
<evidence type="ECO:0000256" key="1">
    <source>
        <dbReference type="SAM" id="Phobius"/>
    </source>
</evidence>
<evidence type="ECO:0000259" key="2">
    <source>
        <dbReference type="PROSITE" id="PS50887"/>
    </source>
</evidence>
<dbReference type="InterPro" id="IPR052155">
    <property type="entry name" value="Biofilm_reg_signaling"/>
</dbReference>
<organism evidence="3 4">
    <name type="scientific">Clostridium tanneri</name>
    <dbReference type="NCBI Taxonomy" id="3037988"/>
    <lineage>
        <taxon>Bacteria</taxon>
        <taxon>Bacillati</taxon>
        <taxon>Bacillota</taxon>
        <taxon>Clostridia</taxon>
        <taxon>Eubacteriales</taxon>
        <taxon>Clostridiaceae</taxon>
        <taxon>Clostridium</taxon>
    </lineage>
</organism>
<accession>A0ABU4JRN2</accession>
<evidence type="ECO:0000313" key="4">
    <source>
        <dbReference type="Proteomes" id="UP001281656"/>
    </source>
</evidence>
<reference evidence="3 4" key="1">
    <citation type="submission" date="2023-04" db="EMBL/GenBank/DDBJ databases">
        <title>Clostridium tannerae sp. nov., isolated from the fecal material of an alpaca.</title>
        <authorList>
            <person name="Miller S."/>
            <person name="Hendry M."/>
            <person name="King J."/>
            <person name="Sankaranarayanan K."/>
            <person name="Lawson P.A."/>
        </authorList>
    </citation>
    <scope>NUCLEOTIDE SEQUENCE [LARGE SCALE GENOMIC DNA]</scope>
    <source>
        <strain evidence="3 4">A1-XYC3</strain>
    </source>
</reference>
<dbReference type="PANTHER" id="PTHR44757:SF2">
    <property type="entry name" value="BIOFILM ARCHITECTURE MAINTENANCE PROTEIN MBAA"/>
    <property type="match status" value="1"/>
</dbReference>
<keyword evidence="3" id="KW-0548">Nucleotidyltransferase</keyword>
<dbReference type="InterPro" id="IPR043128">
    <property type="entry name" value="Rev_trsase/Diguanyl_cyclase"/>
</dbReference>
<dbReference type="NCBIfam" id="TIGR00254">
    <property type="entry name" value="GGDEF"/>
    <property type="match status" value="1"/>
</dbReference>
<protein>
    <submittedName>
        <fullName evidence="3">GGDEF domain-containing protein</fullName>
        <ecNumber evidence="3">2.7.7.65</ecNumber>
    </submittedName>
</protein>
<dbReference type="CDD" id="cd01949">
    <property type="entry name" value="GGDEF"/>
    <property type="match status" value="1"/>
</dbReference>
<evidence type="ECO:0000313" key="3">
    <source>
        <dbReference type="EMBL" id="MDW8800794.1"/>
    </source>
</evidence>